<protein>
    <recommendedName>
        <fullName evidence="6 8">Small ribosomal subunit protein uS8</fullName>
    </recommendedName>
</protein>
<evidence type="ECO:0000256" key="6">
    <source>
        <dbReference type="ARBA" id="ARBA00035258"/>
    </source>
</evidence>
<dbReference type="SUPFAM" id="SSF56047">
    <property type="entry name" value="Ribosomal protein S8"/>
    <property type="match status" value="1"/>
</dbReference>
<keyword evidence="13" id="KW-1185">Reference proteome</keyword>
<dbReference type="Pfam" id="PF00410">
    <property type="entry name" value="Ribosomal_S8"/>
    <property type="match status" value="1"/>
</dbReference>
<dbReference type="EMBL" id="LDQA01000020">
    <property type="protein sequence ID" value="KTR06198.1"/>
    <property type="molecule type" value="Genomic_DNA"/>
</dbReference>
<dbReference type="Gene3D" id="3.30.1490.10">
    <property type="match status" value="1"/>
</dbReference>
<evidence type="ECO:0000256" key="9">
    <source>
        <dbReference type="RuleBase" id="RU003660"/>
    </source>
</evidence>
<dbReference type="RefSeq" id="WP_058599888.1">
    <property type="nucleotide sequence ID" value="NZ_LDPZ01000013.1"/>
</dbReference>
<evidence type="ECO:0000256" key="2">
    <source>
        <dbReference type="ARBA" id="ARBA00022730"/>
    </source>
</evidence>
<evidence type="ECO:0000256" key="3">
    <source>
        <dbReference type="ARBA" id="ARBA00022884"/>
    </source>
</evidence>
<keyword evidence="4 8" id="KW-0689">Ribosomal protein</keyword>
<gene>
    <name evidence="8" type="primary">rpsH</name>
    <name evidence="10" type="ORF">NS226_06075</name>
    <name evidence="11" type="ORF">NS365_08760</name>
</gene>
<evidence type="ECO:0000256" key="7">
    <source>
        <dbReference type="ARBA" id="ARBA00046740"/>
    </source>
</evidence>
<dbReference type="AlphaFoldDB" id="A0A175RS73"/>
<dbReference type="GO" id="GO:1990904">
    <property type="term" value="C:ribonucleoprotein complex"/>
    <property type="evidence" value="ECO:0007669"/>
    <property type="project" value="UniProtKB-KW"/>
</dbReference>
<dbReference type="FunFam" id="3.30.1490.10:FF:000001">
    <property type="entry name" value="30S ribosomal protein S8"/>
    <property type="match status" value="1"/>
</dbReference>
<dbReference type="GO" id="GO:0019843">
    <property type="term" value="F:rRNA binding"/>
    <property type="evidence" value="ECO:0007669"/>
    <property type="project" value="UniProtKB-UniRule"/>
</dbReference>
<sequence>MALSDPLGDMLTRIRNATMRNKSTVATPASKLRARVLDVLKEEGYIRGYTETRFENGTAEFTIELKYYEGASVIREIARVSKPGRRVYVSSKTIPHVANGLGISVLSTPKGVMADHAAREQNVGGEILCRVF</sequence>
<dbReference type="Gene3D" id="3.30.1370.30">
    <property type="match status" value="1"/>
</dbReference>
<comment type="subunit">
    <text evidence="7 8">Part of the 30S ribosomal subunit. Contacts proteins S5 and S12.</text>
</comment>
<dbReference type="PANTHER" id="PTHR11758">
    <property type="entry name" value="40S RIBOSOMAL PROTEIN S15A"/>
    <property type="match status" value="1"/>
</dbReference>
<dbReference type="eggNOG" id="COG0096">
    <property type="taxonomic scope" value="Bacteria"/>
</dbReference>
<keyword evidence="2 8" id="KW-0699">rRNA-binding</keyword>
<dbReference type="PATRIC" id="fig|401562.3.peg.504"/>
<dbReference type="GO" id="GO:0005737">
    <property type="term" value="C:cytoplasm"/>
    <property type="evidence" value="ECO:0007669"/>
    <property type="project" value="UniProtKB-ARBA"/>
</dbReference>
<keyword evidence="3 8" id="KW-0694">RNA-binding</keyword>
<dbReference type="InterPro" id="IPR000630">
    <property type="entry name" value="Ribosomal_uS8"/>
</dbReference>
<dbReference type="InterPro" id="IPR035987">
    <property type="entry name" value="Ribosomal_uS8_sf"/>
</dbReference>
<dbReference type="GO" id="GO:0003735">
    <property type="term" value="F:structural constituent of ribosome"/>
    <property type="evidence" value="ECO:0007669"/>
    <property type="project" value="InterPro"/>
</dbReference>
<dbReference type="NCBIfam" id="NF001109">
    <property type="entry name" value="PRK00136.1"/>
    <property type="match status" value="1"/>
</dbReference>
<evidence type="ECO:0000256" key="1">
    <source>
        <dbReference type="ARBA" id="ARBA00006471"/>
    </source>
</evidence>
<evidence type="ECO:0000256" key="4">
    <source>
        <dbReference type="ARBA" id="ARBA00022980"/>
    </source>
</evidence>
<proteinExistence type="inferred from homology"/>
<dbReference type="InterPro" id="IPR047863">
    <property type="entry name" value="Ribosomal_uS8_CS"/>
</dbReference>
<evidence type="ECO:0000313" key="12">
    <source>
        <dbReference type="Proteomes" id="UP000078272"/>
    </source>
</evidence>
<dbReference type="GO" id="GO:0006412">
    <property type="term" value="P:translation"/>
    <property type="evidence" value="ECO:0007669"/>
    <property type="project" value="UniProtKB-UniRule"/>
</dbReference>
<evidence type="ECO:0000256" key="5">
    <source>
        <dbReference type="ARBA" id="ARBA00023274"/>
    </source>
</evidence>
<name>A0A175RS73_9HYPH</name>
<dbReference type="STRING" id="401562.NS365_08760"/>
<organism evidence="11 13">
    <name type="scientific">Aureimonas ureilytica</name>
    <dbReference type="NCBI Taxonomy" id="401562"/>
    <lineage>
        <taxon>Bacteria</taxon>
        <taxon>Pseudomonadati</taxon>
        <taxon>Pseudomonadota</taxon>
        <taxon>Alphaproteobacteria</taxon>
        <taxon>Hyphomicrobiales</taxon>
        <taxon>Aurantimonadaceae</taxon>
        <taxon>Aureimonas</taxon>
    </lineage>
</organism>
<dbReference type="Proteomes" id="UP000078272">
    <property type="component" value="Unassembled WGS sequence"/>
</dbReference>
<evidence type="ECO:0000256" key="8">
    <source>
        <dbReference type="HAMAP-Rule" id="MF_01302"/>
    </source>
</evidence>
<dbReference type="FunFam" id="3.30.1370.30:FF:000002">
    <property type="entry name" value="30S ribosomal protein S8"/>
    <property type="match status" value="1"/>
</dbReference>
<comment type="caution">
    <text evidence="11">The sequence shown here is derived from an EMBL/GenBank/DDBJ whole genome shotgun (WGS) entry which is preliminary data.</text>
</comment>
<dbReference type="EMBL" id="LDPZ01000013">
    <property type="protein sequence ID" value="KTQ96694.1"/>
    <property type="molecule type" value="Genomic_DNA"/>
</dbReference>
<evidence type="ECO:0000313" key="13">
    <source>
        <dbReference type="Proteomes" id="UP000078529"/>
    </source>
</evidence>
<dbReference type="Proteomes" id="UP000078529">
    <property type="component" value="Unassembled WGS sequence"/>
</dbReference>
<keyword evidence="5 8" id="KW-0687">Ribonucleoprotein</keyword>
<dbReference type="OrthoDB" id="9802617at2"/>
<dbReference type="GO" id="GO:0005840">
    <property type="term" value="C:ribosome"/>
    <property type="evidence" value="ECO:0007669"/>
    <property type="project" value="UniProtKB-KW"/>
</dbReference>
<evidence type="ECO:0000313" key="11">
    <source>
        <dbReference type="EMBL" id="KTR06198.1"/>
    </source>
</evidence>
<dbReference type="PROSITE" id="PS00053">
    <property type="entry name" value="RIBOSOMAL_S8"/>
    <property type="match status" value="1"/>
</dbReference>
<dbReference type="HAMAP" id="MF_01302_B">
    <property type="entry name" value="Ribosomal_uS8_B"/>
    <property type="match status" value="1"/>
</dbReference>
<evidence type="ECO:0000313" key="10">
    <source>
        <dbReference type="EMBL" id="KTQ96694.1"/>
    </source>
</evidence>
<comment type="function">
    <text evidence="8">One of the primary rRNA binding proteins, it binds directly to 16S rRNA central domain where it helps coordinate assembly of the platform of the 30S subunit.</text>
</comment>
<accession>A0A175RS73</accession>
<reference evidence="12 13" key="1">
    <citation type="journal article" date="2016" name="Front. Microbiol.">
        <title>Genomic Resource of Rice Seed Associated Bacteria.</title>
        <authorList>
            <person name="Midha S."/>
            <person name="Bansal K."/>
            <person name="Sharma S."/>
            <person name="Kumar N."/>
            <person name="Patil P.P."/>
            <person name="Chaudhry V."/>
            <person name="Patil P.B."/>
        </authorList>
    </citation>
    <scope>NUCLEOTIDE SEQUENCE [LARGE SCALE GENOMIC DNA]</scope>
    <source>
        <strain evidence="10 12">NS226</strain>
        <strain evidence="11 13">NS365</strain>
    </source>
</reference>
<comment type="similarity">
    <text evidence="1 8 9">Belongs to the universal ribosomal protein uS8 family.</text>
</comment>